<evidence type="ECO:0000256" key="4">
    <source>
        <dbReference type="ARBA" id="ARBA00022448"/>
    </source>
</evidence>
<dbReference type="PROSITE" id="PS00077">
    <property type="entry name" value="COX1_CUB"/>
    <property type="match status" value="1"/>
</dbReference>
<feature type="transmembrane region" description="Helical" evidence="17">
    <location>
        <begin position="316"/>
        <end position="339"/>
    </location>
</feature>
<feature type="transmembrane region" description="Helical" evidence="17">
    <location>
        <begin position="424"/>
        <end position="445"/>
    </location>
</feature>
<dbReference type="Proteomes" id="UP000320948">
    <property type="component" value="Unassembled WGS sequence"/>
</dbReference>
<feature type="transmembrane region" description="Helical" evidence="17">
    <location>
        <begin position="34"/>
        <end position="53"/>
    </location>
</feature>
<accession>A0A6N4R7W9</accession>
<dbReference type="InterPro" id="IPR036927">
    <property type="entry name" value="Cyt_c_oxase-like_su1_sf"/>
</dbReference>
<feature type="transmembrane region" description="Helical" evidence="17">
    <location>
        <begin position="465"/>
        <end position="488"/>
    </location>
</feature>
<dbReference type="NCBIfam" id="TIGR02891">
    <property type="entry name" value="CtaD_CoxA"/>
    <property type="match status" value="1"/>
</dbReference>
<feature type="transmembrane region" description="Helical" evidence="17">
    <location>
        <begin position="118"/>
        <end position="142"/>
    </location>
</feature>
<feature type="transmembrane region" description="Helical" evidence="17">
    <location>
        <begin position="73"/>
        <end position="98"/>
    </location>
</feature>
<dbReference type="FunFam" id="1.20.210.10:FF:000004">
    <property type="entry name" value="Cytochrome c oxidase subunit 1"/>
    <property type="match status" value="1"/>
</dbReference>
<feature type="transmembrane region" description="Helical" evidence="17">
    <location>
        <begin position="392"/>
        <end position="412"/>
    </location>
</feature>
<dbReference type="AlphaFoldDB" id="A0A6N4R7W9"/>
<keyword evidence="17" id="KW-1003">Cell membrane</keyword>
<dbReference type="InterPro" id="IPR023615">
    <property type="entry name" value="Cyt_c_Oxase_su1_BS"/>
</dbReference>
<feature type="transmembrane region" description="Helical" evidence="17">
    <location>
        <begin position="246"/>
        <end position="270"/>
    </location>
</feature>
<dbReference type="GO" id="GO:0022904">
    <property type="term" value="P:respiratory electron transport chain"/>
    <property type="evidence" value="ECO:0007669"/>
    <property type="project" value="TreeGrafter"/>
</dbReference>
<comment type="function">
    <text evidence="17">Cytochrome c oxidase is the component of the respiratory chain that catalyzes the reduction of oxygen to water. Subunits 1-3 form the functional core of the enzyme complex. CO I is the catalytic subunit of the enzyme. Electrons originating in cytochrome c are transferred via the copper A center of subunit 2 and heme A of subunit 1 to the bimetallic center formed by heme A3 and copper B.</text>
</comment>
<keyword evidence="19" id="KW-0560">Oxidoreductase</keyword>
<reference evidence="19 20" key="1">
    <citation type="journal article" date="2017" name="Nat. Commun.">
        <title>In situ click chemistry generation of cyclooxygenase-2 inhibitors.</title>
        <authorList>
            <person name="Bhardwaj A."/>
            <person name="Kaur J."/>
            <person name="Wuest M."/>
            <person name="Wuest F."/>
        </authorList>
    </citation>
    <scope>NUCLEOTIDE SEQUENCE [LARGE SCALE GENOMIC DNA]</scope>
    <source>
        <strain evidence="19">S2_018_000_R2_106</strain>
    </source>
</reference>
<keyword evidence="7 16" id="KW-0812">Transmembrane</keyword>
<evidence type="ECO:0000256" key="6">
    <source>
        <dbReference type="ARBA" id="ARBA00022660"/>
    </source>
</evidence>
<keyword evidence="6 16" id="KW-0679">Respiratory chain</keyword>
<comment type="catalytic activity">
    <reaction evidence="15 17">
        <text>4 Fe(II)-[cytochrome c] + O2 + 8 H(+)(in) = 4 Fe(III)-[cytochrome c] + 2 H2O + 4 H(+)(out)</text>
        <dbReference type="Rhea" id="RHEA:11436"/>
        <dbReference type="Rhea" id="RHEA-COMP:10350"/>
        <dbReference type="Rhea" id="RHEA-COMP:14399"/>
        <dbReference type="ChEBI" id="CHEBI:15377"/>
        <dbReference type="ChEBI" id="CHEBI:15378"/>
        <dbReference type="ChEBI" id="CHEBI:15379"/>
        <dbReference type="ChEBI" id="CHEBI:29033"/>
        <dbReference type="ChEBI" id="CHEBI:29034"/>
        <dbReference type="EC" id="7.1.1.9"/>
    </reaction>
</comment>
<evidence type="ECO:0000256" key="15">
    <source>
        <dbReference type="ARBA" id="ARBA00047816"/>
    </source>
</evidence>
<keyword evidence="14 17" id="KW-0472">Membrane</keyword>
<keyword evidence="11 17" id="KW-1133">Transmembrane helix</keyword>
<keyword evidence="10 16" id="KW-0249">Electron transport</keyword>
<keyword evidence="12 17" id="KW-0408">Iron</keyword>
<dbReference type="PANTHER" id="PTHR10422">
    <property type="entry name" value="CYTOCHROME C OXIDASE SUBUNIT 1"/>
    <property type="match status" value="1"/>
</dbReference>
<organism evidence="19 20">
    <name type="scientific">Blastochloris viridis</name>
    <name type="common">Rhodopseudomonas viridis</name>
    <dbReference type="NCBI Taxonomy" id="1079"/>
    <lineage>
        <taxon>Bacteria</taxon>
        <taxon>Pseudomonadati</taxon>
        <taxon>Pseudomonadota</taxon>
        <taxon>Alphaproteobacteria</taxon>
        <taxon>Hyphomicrobiales</taxon>
        <taxon>Blastochloridaceae</taxon>
        <taxon>Blastochloris</taxon>
    </lineage>
</organism>
<evidence type="ECO:0000313" key="19">
    <source>
        <dbReference type="EMBL" id="TKW60340.1"/>
    </source>
</evidence>
<dbReference type="GO" id="GO:0016491">
    <property type="term" value="F:oxidoreductase activity"/>
    <property type="evidence" value="ECO:0007669"/>
    <property type="project" value="UniProtKB-KW"/>
</dbReference>
<dbReference type="InterPro" id="IPR033944">
    <property type="entry name" value="Cyt_c_oxase_su1_dom"/>
</dbReference>
<dbReference type="GO" id="GO:0015990">
    <property type="term" value="P:electron transport coupled proton transport"/>
    <property type="evidence" value="ECO:0007669"/>
    <property type="project" value="InterPro"/>
</dbReference>
<dbReference type="EC" id="7.1.1.9" evidence="17"/>
<feature type="transmembrane region" description="Helical" evidence="17">
    <location>
        <begin position="162"/>
        <end position="187"/>
    </location>
</feature>
<evidence type="ECO:0000313" key="20">
    <source>
        <dbReference type="Proteomes" id="UP000320948"/>
    </source>
</evidence>
<evidence type="ECO:0000256" key="11">
    <source>
        <dbReference type="ARBA" id="ARBA00022989"/>
    </source>
</evidence>
<evidence type="ECO:0000259" key="18">
    <source>
        <dbReference type="PROSITE" id="PS50855"/>
    </source>
</evidence>
<dbReference type="GO" id="GO:0006119">
    <property type="term" value="P:oxidative phosphorylation"/>
    <property type="evidence" value="ECO:0007669"/>
    <property type="project" value="UniProtKB-UniPathway"/>
</dbReference>
<protein>
    <recommendedName>
        <fullName evidence="17">Cytochrome c oxidase subunit 1</fullName>
        <ecNumber evidence="17">7.1.1.9</ecNumber>
    </recommendedName>
</protein>
<comment type="similarity">
    <text evidence="3 16">Belongs to the heme-copper respiratory oxidase family.</text>
</comment>
<dbReference type="GO" id="GO:0020037">
    <property type="term" value="F:heme binding"/>
    <property type="evidence" value="ECO:0007669"/>
    <property type="project" value="InterPro"/>
</dbReference>
<dbReference type="PRINTS" id="PR01165">
    <property type="entry name" value="CYCOXIDASEI"/>
</dbReference>
<feature type="domain" description="Cytochrome oxidase subunit I profile" evidence="18">
    <location>
        <begin position="15"/>
        <end position="528"/>
    </location>
</feature>
<feature type="transmembrane region" description="Helical" evidence="17">
    <location>
        <begin position="351"/>
        <end position="372"/>
    </location>
</feature>
<keyword evidence="9" id="KW-1278">Translocase</keyword>
<dbReference type="InterPro" id="IPR023616">
    <property type="entry name" value="Cyt_c_oxase-like_su1_dom"/>
</dbReference>
<evidence type="ECO:0000256" key="12">
    <source>
        <dbReference type="ARBA" id="ARBA00023004"/>
    </source>
</evidence>
<dbReference type="GO" id="GO:0004129">
    <property type="term" value="F:cytochrome-c oxidase activity"/>
    <property type="evidence" value="ECO:0007669"/>
    <property type="project" value="UniProtKB-EC"/>
</dbReference>
<gene>
    <name evidence="19" type="primary">ctaD</name>
    <name evidence="19" type="ORF">DI628_08890</name>
</gene>
<keyword evidence="5 16" id="KW-0349">Heme</keyword>
<evidence type="ECO:0000256" key="16">
    <source>
        <dbReference type="RuleBase" id="RU000370"/>
    </source>
</evidence>
<dbReference type="CDD" id="cd01663">
    <property type="entry name" value="Cyt_c_Oxidase_I"/>
    <property type="match status" value="1"/>
</dbReference>
<evidence type="ECO:0000256" key="8">
    <source>
        <dbReference type="ARBA" id="ARBA00022723"/>
    </source>
</evidence>
<dbReference type="GO" id="GO:0046872">
    <property type="term" value="F:metal ion binding"/>
    <property type="evidence" value="ECO:0007669"/>
    <property type="project" value="UniProtKB-KW"/>
</dbReference>
<evidence type="ECO:0000256" key="5">
    <source>
        <dbReference type="ARBA" id="ARBA00022617"/>
    </source>
</evidence>
<dbReference type="EMBL" id="VAFM01000003">
    <property type="protein sequence ID" value="TKW60340.1"/>
    <property type="molecule type" value="Genomic_DNA"/>
</dbReference>
<evidence type="ECO:0000256" key="13">
    <source>
        <dbReference type="ARBA" id="ARBA00023008"/>
    </source>
</evidence>
<comment type="caution">
    <text evidence="19">The sequence shown here is derived from an EMBL/GenBank/DDBJ whole genome shotgun (WGS) entry which is preliminary data.</text>
</comment>
<dbReference type="InterPro" id="IPR000883">
    <property type="entry name" value="Cyt_C_Oxase_1"/>
</dbReference>
<dbReference type="InterPro" id="IPR014241">
    <property type="entry name" value="Cyt_c_oxidase_su1_bac"/>
</dbReference>
<feature type="transmembrane region" description="Helical" evidence="17">
    <location>
        <begin position="199"/>
        <end position="226"/>
    </location>
</feature>
<feature type="transmembrane region" description="Helical" evidence="17">
    <location>
        <begin position="282"/>
        <end position="304"/>
    </location>
</feature>
<evidence type="ECO:0000256" key="7">
    <source>
        <dbReference type="ARBA" id="ARBA00022692"/>
    </source>
</evidence>
<evidence type="ECO:0000256" key="10">
    <source>
        <dbReference type="ARBA" id="ARBA00022982"/>
    </source>
</evidence>
<dbReference type="GO" id="GO:0005886">
    <property type="term" value="C:plasma membrane"/>
    <property type="evidence" value="ECO:0007669"/>
    <property type="project" value="UniProtKB-SubCell"/>
</dbReference>
<dbReference type="SUPFAM" id="SSF81442">
    <property type="entry name" value="Cytochrome c oxidase subunit I-like"/>
    <property type="match status" value="1"/>
</dbReference>
<evidence type="ECO:0000256" key="14">
    <source>
        <dbReference type="ARBA" id="ARBA00023136"/>
    </source>
</evidence>
<evidence type="ECO:0000256" key="17">
    <source>
        <dbReference type="RuleBase" id="RU363061"/>
    </source>
</evidence>
<keyword evidence="13 17" id="KW-0186">Copper</keyword>
<dbReference type="Pfam" id="PF00115">
    <property type="entry name" value="COX1"/>
    <property type="match status" value="1"/>
</dbReference>
<comment type="subcellular location">
    <subcellularLocation>
        <location evidence="1 17">Cell membrane</location>
        <topology evidence="1 17">Multi-pass membrane protein</topology>
    </subcellularLocation>
</comment>
<keyword evidence="8 17" id="KW-0479">Metal-binding</keyword>
<proteinExistence type="inferred from homology"/>
<dbReference type="PROSITE" id="PS50855">
    <property type="entry name" value="COX1"/>
    <property type="match status" value="1"/>
</dbReference>
<name>A0A6N4R7W9_BLAVI</name>
<evidence type="ECO:0000256" key="3">
    <source>
        <dbReference type="ARBA" id="ARBA00009578"/>
    </source>
</evidence>
<keyword evidence="4 16" id="KW-0813">Transport</keyword>
<evidence type="ECO:0000256" key="9">
    <source>
        <dbReference type="ARBA" id="ARBA00022967"/>
    </source>
</evidence>
<comment type="pathway">
    <text evidence="2 17">Energy metabolism; oxidative phosphorylation.</text>
</comment>
<dbReference type="UniPathway" id="UPA00705"/>
<dbReference type="PANTHER" id="PTHR10422:SF18">
    <property type="entry name" value="CYTOCHROME C OXIDASE SUBUNIT 1"/>
    <property type="match status" value="1"/>
</dbReference>
<dbReference type="Gene3D" id="1.20.210.10">
    <property type="entry name" value="Cytochrome c oxidase-like, subunit I domain"/>
    <property type="match status" value="1"/>
</dbReference>
<sequence length="535" mass="59679">MATAAPAHHAPRKGFLAALMHAFTTVNHKDIGKMYLMSALFFFFIGGLMAWVIRAELAVPGYQFVDGQMFNQMTAMHATFMIFFAIIPGLIGFGNYFVPIMIGSPDMAFPRLNNWSFWVMPFAGLLMLGSLFVPGGSNAAGWTAYPPLTDAAFSQGAGMDMWILGVHLAGASSILGAINFIVTILNMRAPGMTMFRMPMFAWAMLITAWLQLVATPVLAGAITMLLTDRNFGTAFFNPAGGGDPVMFQHIFWFYSHPAVYIMILPVFGMISEVLATHSRKPLFGYHSMVWATVAIAVLGQLVWAHHMYSVGMDITAQLTFMMMTMLIAVPTGIKVFNWLSTMWGGSIAFTTAMKFAVGFLVLFTIGGLSGVVLSSAPVDYMMHDTYYVVAHIHYVFVTGSFFGLMAALYHWFPKMTGRMLSEKIGSWHFWLTFISVNVTFFPMHFLGMMGMPRRIADYNPIYADLNLLCSIGAFIFGMSQLLIIWNVIYSKKWGKVASDNPWQAVTLEWTHTSSPPHEHNFDKLPVWKHKEAYPH</sequence>
<evidence type="ECO:0000256" key="2">
    <source>
        <dbReference type="ARBA" id="ARBA00004673"/>
    </source>
</evidence>
<evidence type="ECO:0000256" key="1">
    <source>
        <dbReference type="ARBA" id="ARBA00004651"/>
    </source>
</evidence>
<dbReference type="GO" id="GO:0045277">
    <property type="term" value="C:respiratory chain complex IV"/>
    <property type="evidence" value="ECO:0007669"/>
    <property type="project" value="InterPro"/>
</dbReference>